<proteinExistence type="predicted"/>
<dbReference type="OrthoDB" id="7781438at2"/>
<organism evidence="1 2">
    <name type="scientific">Paracoccus alkanivorans</name>
    <dbReference type="NCBI Taxonomy" id="2116655"/>
    <lineage>
        <taxon>Bacteria</taxon>
        <taxon>Pseudomonadati</taxon>
        <taxon>Pseudomonadota</taxon>
        <taxon>Alphaproteobacteria</taxon>
        <taxon>Rhodobacterales</taxon>
        <taxon>Paracoccaceae</taxon>
        <taxon>Paracoccus</taxon>
    </lineage>
</organism>
<dbReference type="AlphaFoldDB" id="A0A3M0M9S4"/>
<dbReference type="RefSeq" id="WP_122113120.1">
    <property type="nucleotide sequence ID" value="NZ_QOKZ01000005.1"/>
</dbReference>
<evidence type="ECO:0000313" key="1">
    <source>
        <dbReference type="EMBL" id="RMC34409.1"/>
    </source>
</evidence>
<protein>
    <submittedName>
        <fullName evidence="1">Uncharacterized protein</fullName>
    </submittedName>
</protein>
<name>A0A3M0M9S4_9RHOB</name>
<sequence>MNHPRPIPAIINATTVGKPTIRIDLLVEPSLLDYCRQLLAEGHHPETIIHVYRGETLCFVPARLEVFANLTTTEGDHTIRFRRHYAP</sequence>
<evidence type="ECO:0000313" key="2">
    <source>
        <dbReference type="Proteomes" id="UP000273516"/>
    </source>
</evidence>
<dbReference type="Proteomes" id="UP000273516">
    <property type="component" value="Unassembled WGS sequence"/>
</dbReference>
<keyword evidence="2" id="KW-1185">Reference proteome</keyword>
<reference evidence="1 2" key="1">
    <citation type="submission" date="2018-07" db="EMBL/GenBank/DDBJ databases">
        <authorList>
            <person name="Zhang Y."/>
            <person name="Wang L."/>
            <person name="Ma S."/>
        </authorList>
    </citation>
    <scope>NUCLEOTIDE SEQUENCE [LARGE SCALE GENOMIC DNA]</scope>
    <source>
        <strain evidence="1 2">4-2</strain>
    </source>
</reference>
<dbReference type="EMBL" id="QOKZ01000005">
    <property type="protein sequence ID" value="RMC34409.1"/>
    <property type="molecule type" value="Genomic_DNA"/>
</dbReference>
<accession>A0A3M0M9S4</accession>
<comment type="caution">
    <text evidence="1">The sequence shown here is derived from an EMBL/GenBank/DDBJ whole genome shotgun (WGS) entry which is preliminary data.</text>
</comment>
<gene>
    <name evidence="1" type="ORF">C9E81_14800</name>
</gene>